<keyword evidence="2" id="KW-0378">Hydrolase</keyword>
<dbReference type="InterPro" id="IPR027417">
    <property type="entry name" value="P-loop_NTPase"/>
</dbReference>
<keyword evidence="1" id="KW-0547">Nucleotide-binding</keyword>
<accession>A0ABT3CZI7</accession>
<evidence type="ECO:0000256" key="2">
    <source>
        <dbReference type="ARBA" id="ARBA00022801"/>
    </source>
</evidence>
<dbReference type="InterPro" id="IPR050079">
    <property type="entry name" value="DEAD_box_RNA_helicase"/>
</dbReference>
<keyword evidence="3 10" id="KW-0347">Helicase</keyword>
<dbReference type="InterPro" id="IPR044742">
    <property type="entry name" value="DEAD/DEAH_RhlB"/>
</dbReference>
<feature type="domain" description="Helicase ATP-binding" evidence="7">
    <location>
        <begin position="32"/>
        <end position="207"/>
    </location>
</feature>
<dbReference type="InterPro" id="IPR014014">
    <property type="entry name" value="RNA_helicase_DEAD_Q_motif"/>
</dbReference>
<dbReference type="PANTHER" id="PTHR47959">
    <property type="entry name" value="ATP-DEPENDENT RNA HELICASE RHLE-RELATED"/>
    <property type="match status" value="1"/>
</dbReference>
<proteinExistence type="inferred from homology"/>
<protein>
    <submittedName>
        <fullName evidence="10">DEAD/DEAH box helicase</fullName>
    </submittedName>
</protein>
<dbReference type="CDD" id="cd18787">
    <property type="entry name" value="SF2_C_DEAD"/>
    <property type="match status" value="1"/>
</dbReference>
<evidence type="ECO:0000256" key="1">
    <source>
        <dbReference type="ARBA" id="ARBA00022741"/>
    </source>
</evidence>
<evidence type="ECO:0000313" key="10">
    <source>
        <dbReference type="EMBL" id="MCV9389126.1"/>
    </source>
</evidence>
<keyword evidence="4" id="KW-0067">ATP-binding</keyword>
<evidence type="ECO:0000256" key="6">
    <source>
        <dbReference type="PROSITE-ProRule" id="PRU00552"/>
    </source>
</evidence>
<dbReference type="SMART" id="SM00490">
    <property type="entry name" value="HELICc"/>
    <property type="match status" value="1"/>
</dbReference>
<gene>
    <name evidence="10" type="ORF">N7U62_20830</name>
</gene>
<organism evidence="10 11">
    <name type="scientific">Reichenbachiella ulvae</name>
    <dbReference type="NCBI Taxonomy" id="2980104"/>
    <lineage>
        <taxon>Bacteria</taxon>
        <taxon>Pseudomonadati</taxon>
        <taxon>Bacteroidota</taxon>
        <taxon>Cytophagia</taxon>
        <taxon>Cytophagales</taxon>
        <taxon>Reichenbachiellaceae</taxon>
        <taxon>Reichenbachiella</taxon>
    </lineage>
</organism>
<comment type="similarity">
    <text evidence="5">Belongs to the DEAD box helicase family.</text>
</comment>
<dbReference type="CDD" id="cd00268">
    <property type="entry name" value="DEADc"/>
    <property type="match status" value="1"/>
</dbReference>
<dbReference type="InterPro" id="IPR011545">
    <property type="entry name" value="DEAD/DEAH_box_helicase_dom"/>
</dbReference>
<evidence type="ECO:0000256" key="5">
    <source>
        <dbReference type="ARBA" id="ARBA00038437"/>
    </source>
</evidence>
<dbReference type="EMBL" id="JAOYOD010000001">
    <property type="protein sequence ID" value="MCV9389126.1"/>
    <property type="molecule type" value="Genomic_DNA"/>
</dbReference>
<dbReference type="PROSITE" id="PS51192">
    <property type="entry name" value="HELICASE_ATP_BIND_1"/>
    <property type="match status" value="1"/>
</dbReference>
<evidence type="ECO:0000313" key="11">
    <source>
        <dbReference type="Proteomes" id="UP001300692"/>
    </source>
</evidence>
<evidence type="ECO:0000259" key="7">
    <source>
        <dbReference type="PROSITE" id="PS51192"/>
    </source>
</evidence>
<dbReference type="Proteomes" id="UP001300692">
    <property type="component" value="Unassembled WGS sequence"/>
</dbReference>
<dbReference type="InterPro" id="IPR014001">
    <property type="entry name" value="Helicase_ATP-bd"/>
</dbReference>
<name>A0ABT3CZI7_9BACT</name>
<dbReference type="RefSeq" id="WP_264140047.1">
    <property type="nucleotide sequence ID" value="NZ_JAOYOD010000001.1"/>
</dbReference>
<keyword evidence="11" id="KW-1185">Reference proteome</keyword>
<dbReference type="SUPFAM" id="SSF52540">
    <property type="entry name" value="P-loop containing nucleoside triphosphate hydrolases"/>
    <property type="match status" value="1"/>
</dbReference>
<dbReference type="PROSITE" id="PS51195">
    <property type="entry name" value="Q_MOTIF"/>
    <property type="match status" value="1"/>
</dbReference>
<evidence type="ECO:0000259" key="9">
    <source>
        <dbReference type="PROSITE" id="PS51195"/>
    </source>
</evidence>
<dbReference type="PANTHER" id="PTHR47959:SF13">
    <property type="entry name" value="ATP-DEPENDENT RNA HELICASE RHLE"/>
    <property type="match status" value="1"/>
</dbReference>
<dbReference type="PROSITE" id="PS51194">
    <property type="entry name" value="HELICASE_CTER"/>
    <property type="match status" value="1"/>
</dbReference>
<evidence type="ECO:0000256" key="3">
    <source>
        <dbReference type="ARBA" id="ARBA00022806"/>
    </source>
</evidence>
<sequence length="410" mass="46913">MKFEDYRISEEIKENLAKMGLKRPTDIQYKSIPAILKGEDVLAIAQTGTGKTAAFAIPIIEKIHKGKLKKREDGIRCVVMVPTRELAIQISEAFQNMAKGTKVKVFGLYGGVEQDAQIEKLSKQVDVLVSTPGRMFDLYSQGFIRFDRVDQLVLDEADHMLALGFIKDIQDLIKKLPKYRQTLFFSATIDEKIKKLAYSLVNKPIRIQVSPKDPVSKNVDHSVAHVEMDDKRFFLERLVKENPEIKILVFVRTKVRAERVKAAMERVQIEALTIHSDKEQSERNDVMSKFRSGKSHLLIATDVTARGIDIPNVDYVVNYDLPDDPEFYVHRVGRTGRGKHKGKAVSFCSSSEKELLEEIEQFVSKPIKVLDIDFHEYEDTIDLSANHDEDWKGLLDREEKAPKKKKKKKK</sequence>
<dbReference type="Gene3D" id="3.40.50.300">
    <property type="entry name" value="P-loop containing nucleotide triphosphate hydrolases"/>
    <property type="match status" value="2"/>
</dbReference>
<dbReference type="GO" id="GO:0004386">
    <property type="term" value="F:helicase activity"/>
    <property type="evidence" value="ECO:0007669"/>
    <property type="project" value="UniProtKB-KW"/>
</dbReference>
<comment type="caution">
    <text evidence="10">The sequence shown here is derived from an EMBL/GenBank/DDBJ whole genome shotgun (WGS) entry which is preliminary data.</text>
</comment>
<evidence type="ECO:0000256" key="4">
    <source>
        <dbReference type="ARBA" id="ARBA00022840"/>
    </source>
</evidence>
<dbReference type="Pfam" id="PF00271">
    <property type="entry name" value="Helicase_C"/>
    <property type="match status" value="1"/>
</dbReference>
<reference evidence="10 11" key="1">
    <citation type="submission" date="2022-10" db="EMBL/GenBank/DDBJ databases">
        <title>Comparative genomics and taxonomic characterization of three novel marine species of genus Reichenbachiella exhibiting antioxidant and polysaccharide degradation activities.</title>
        <authorList>
            <person name="Muhammad N."/>
            <person name="Lee Y.-J."/>
            <person name="Ko J."/>
            <person name="Kim S.-G."/>
        </authorList>
    </citation>
    <scope>NUCLEOTIDE SEQUENCE [LARGE SCALE GENOMIC DNA]</scope>
    <source>
        <strain evidence="10 11">ABR2-5</strain>
    </source>
</reference>
<feature type="short sequence motif" description="Q motif" evidence="6">
    <location>
        <begin position="1"/>
        <end position="29"/>
    </location>
</feature>
<evidence type="ECO:0000259" key="8">
    <source>
        <dbReference type="PROSITE" id="PS51194"/>
    </source>
</evidence>
<dbReference type="Pfam" id="PF00270">
    <property type="entry name" value="DEAD"/>
    <property type="match status" value="1"/>
</dbReference>
<feature type="domain" description="Helicase C-terminal" evidence="8">
    <location>
        <begin position="230"/>
        <end position="378"/>
    </location>
</feature>
<dbReference type="InterPro" id="IPR001650">
    <property type="entry name" value="Helicase_C-like"/>
</dbReference>
<dbReference type="SMART" id="SM00487">
    <property type="entry name" value="DEXDc"/>
    <property type="match status" value="1"/>
</dbReference>
<feature type="domain" description="DEAD-box RNA helicase Q" evidence="9">
    <location>
        <begin position="1"/>
        <end position="29"/>
    </location>
</feature>